<dbReference type="AlphaFoldDB" id="A0AAE0NFS9"/>
<feature type="transmembrane region" description="Helical" evidence="2">
    <location>
        <begin position="21"/>
        <end position="45"/>
    </location>
</feature>
<accession>A0AAE0NFS9</accession>
<keyword evidence="2" id="KW-0812">Transmembrane</keyword>
<feature type="compositionally biased region" description="Low complexity" evidence="1">
    <location>
        <begin position="198"/>
        <end position="213"/>
    </location>
</feature>
<feature type="region of interest" description="Disordered" evidence="1">
    <location>
        <begin position="191"/>
        <end position="232"/>
    </location>
</feature>
<keyword evidence="2" id="KW-0472">Membrane</keyword>
<reference evidence="3" key="1">
    <citation type="journal article" date="2023" name="Mol. Phylogenet. Evol.">
        <title>Genome-scale phylogeny and comparative genomics of the fungal order Sordariales.</title>
        <authorList>
            <person name="Hensen N."/>
            <person name="Bonometti L."/>
            <person name="Westerberg I."/>
            <person name="Brannstrom I.O."/>
            <person name="Guillou S."/>
            <person name="Cros-Aarteil S."/>
            <person name="Calhoun S."/>
            <person name="Haridas S."/>
            <person name="Kuo A."/>
            <person name="Mondo S."/>
            <person name="Pangilinan J."/>
            <person name="Riley R."/>
            <person name="LaButti K."/>
            <person name="Andreopoulos B."/>
            <person name="Lipzen A."/>
            <person name="Chen C."/>
            <person name="Yan M."/>
            <person name="Daum C."/>
            <person name="Ng V."/>
            <person name="Clum A."/>
            <person name="Steindorff A."/>
            <person name="Ohm R.A."/>
            <person name="Martin F."/>
            <person name="Silar P."/>
            <person name="Natvig D.O."/>
            <person name="Lalanne C."/>
            <person name="Gautier V."/>
            <person name="Ament-Velasquez S.L."/>
            <person name="Kruys A."/>
            <person name="Hutchinson M.I."/>
            <person name="Powell A.J."/>
            <person name="Barry K."/>
            <person name="Miller A.N."/>
            <person name="Grigoriev I.V."/>
            <person name="Debuchy R."/>
            <person name="Gladieux P."/>
            <person name="Hiltunen Thoren M."/>
            <person name="Johannesson H."/>
        </authorList>
    </citation>
    <scope>NUCLEOTIDE SEQUENCE</scope>
    <source>
        <strain evidence="3">CBS 958.72</strain>
    </source>
</reference>
<dbReference type="EMBL" id="JAULSN010000002">
    <property type="protein sequence ID" value="KAK3380746.1"/>
    <property type="molecule type" value="Genomic_DNA"/>
</dbReference>
<dbReference type="GO" id="GO:0016020">
    <property type="term" value="C:membrane"/>
    <property type="evidence" value="ECO:0007669"/>
    <property type="project" value="UniProtKB-SubCell"/>
</dbReference>
<sequence length="232" mass="25549">MSSYRANTAKSKGTASRGLSVFLRLGELTCAAIVVGVVGRLFYLVDQGGSIDPNPRLVYTMVIAGLTILFSLFFMPPLAYAFWAFPIDFFFFVAWLVAFIALETLSGYGACDGWWFNNYWGYYWGRWYTVGPVGINVNWTGCGSWRTVLAFSFVACFLHLLSFFLGLYWTFEYGMIRTRTQNMFRRRWGRGGKQNGVGPSAATATAPATMSGTNSGVAAPGSYPGPHGISPA</sequence>
<dbReference type="Proteomes" id="UP001287356">
    <property type="component" value="Unassembled WGS sequence"/>
</dbReference>
<dbReference type="PANTHER" id="PTHR39608:SF1">
    <property type="entry name" value="INTEGRAL MEMBRANE PROTEIN (AFU_ORTHOLOGUE AFUA_5G08640)"/>
    <property type="match status" value="1"/>
</dbReference>
<evidence type="ECO:0000313" key="3">
    <source>
        <dbReference type="EMBL" id="KAK3380746.1"/>
    </source>
</evidence>
<name>A0AAE0NFS9_9PEZI</name>
<evidence type="ECO:0000313" key="4">
    <source>
        <dbReference type="Proteomes" id="UP001287356"/>
    </source>
</evidence>
<proteinExistence type="predicted"/>
<feature type="transmembrane region" description="Helical" evidence="2">
    <location>
        <begin position="57"/>
        <end position="75"/>
    </location>
</feature>
<feature type="transmembrane region" description="Helical" evidence="2">
    <location>
        <begin position="82"/>
        <end position="102"/>
    </location>
</feature>
<gene>
    <name evidence="3" type="ORF">B0T24DRAFT_655966</name>
</gene>
<protein>
    <recommendedName>
        <fullName evidence="5">MARVEL domain-containing protein</fullName>
    </recommendedName>
</protein>
<comment type="caution">
    <text evidence="3">The sequence shown here is derived from an EMBL/GenBank/DDBJ whole genome shotgun (WGS) entry which is preliminary data.</text>
</comment>
<keyword evidence="2" id="KW-1133">Transmembrane helix</keyword>
<dbReference type="PANTHER" id="PTHR39608">
    <property type="entry name" value="INTEGRAL MEMBRANE PROTEIN (AFU_ORTHOLOGUE AFUA_5G08640)"/>
    <property type="match status" value="1"/>
</dbReference>
<keyword evidence="4" id="KW-1185">Reference proteome</keyword>
<organism evidence="3 4">
    <name type="scientific">Lasiosphaeria ovina</name>
    <dbReference type="NCBI Taxonomy" id="92902"/>
    <lineage>
        <taxon>Eukaryota</taxon>
        <taxon>Fungi</taxon>
        <taxon>Dikarya</taxon>
        <taxon>Ascomycota</taxon>
        <taxon>Pezizomycotina</taxon>
        <taxon>Sordariomycetes</taxon>
        <taxon>Sordariomycetidae</taxon>
        <taxon>Sordariales</taxon>
        <taxon>Lasiosphaeriaceae</taxon>
        <taxon>Lasiosphaeria</taxon>
    </lineage>
</organism>
<evidence type="ECO:0008006" key="5">
    <source>
        <dbReference type="Google" id="ProtNLM"/>
    </source>
</evidence>
<evidence type="ECO:0000256" key="2">
    <source>
        <dbReference type="SAM" id="Phobius"/>
    </source>
</evidence>
<feature type="non-terminal residue" evidence="3">
    <location>
        <position position="232"/>
    </location>
</feature>
<feature type="transmembrane region" description="Helical" evidence="2">
    <location>
        <begin position="148"/>
        <end position="171"/>
    </location>
</feature>
<reference evidence="3" key="2">
    <citation type="submission" date="2023-06" db="EMBL/GenBank/DDBJ databases">
        <authorList>
            <consortium name="Lawrence Berkeley National Laboratory"/>
            <person name="Haridas S."/>
            <person name="Hensen N."/>
            <person name="Bonometti L."/>
            <person name="Westerberg I."/>
            <person name="Brannstrom I.O."/>
            <person name="Guillou S."/>
            <person name="Cros-Aarteil S."/>
            <person name="Calhoun S."/>
            <person name="Kuo A."/>
            <person name="Mondo S."/>
            <person name="Pangilinan J."/>
            <person name="Riley R."/>
            <person name="Labutti K."/>
            <person name="Andreopoulos B."/>
            <person name="Lipzen A."/>
            <person name="Chen C."/>
            <person name="Yanf M."/>
            <person name="Daum C."/>
            <person name="Ng V."/>
            <person name="Clum A."/>
            <person name="Steindorff A."/>
            <person name="Ohm R."/>
            <person name="Martin F."/>
            <person name="Silar P."/>
            <person name="Natvig D."/>
            <person name="Lalanne C."/>
            <person name="Gautier V."/>
            <person name="Ament-Velasquez S.L."/>
            <person name="Kruys A."/>
            <person name="Hutchinson M.I."/>
            <person name="Powell A.J."/>
            <person name="Barry K."/>
            <person name="Miller A.N."/>
            <person name="Grigoriev I.V."/>
            <person name="Debuchy R."/>
            <person name="Gladieux P."/>
            <person name="Thoren M.H."/>
            <person name="Johannesson H."/>
        </authorList>
    </citation>
    <scope>NUCLEOTIDE SEQUENCE</scope>
    <source>
        <strain evidence="3">CBS 958.72</strain>
    </source>
</reference>
<evidence type="ECO:0000256" key="1">
    <source>
        <dbReference type="SAM" id="MobiDB-lite"/>
    </source>
</evidence>